<feature type="compositionally biased region" description="Basic and acidic residues" evidence="1">
    <location>
        <begin position="80"/>
        <end position="92"/>
    </location>
</feature>
<dbReference type="EMBL" id="JROU02000136">
    <property type="protein sequence ID" value="OEH80283.1"/>
    <property type="molecule type" value="Genomic_DNA"/>
</dbReference>
<evidence type="ECO:0000256" key="1">
    <source>
        <dbReference type="SAM" id="MobiDB-lite"/>
    </source>
</evidence>
<evidence type="ECO:0000313" key="3">
    <source>
        <dbReference type="Proteomes" id="UP000095192"/>
    </source>
</evidence>
<dbReference type="InParanoid" id="A0A1D3DA38"/>
<dbReference type="VEuPathDB" id="ToxoDB:cyc_01154"/>
<feature type="region of interest" description="Disordered" evidence="1">
    <location>
        <begin position="72"/>
        <end position="92"/>
    </location>
</feature>
<proteinExistence type="predicted"/>
<accession>A0A1D3DA38</accession>
<name>A0A1D3DA38_9EIME</name>
<reference evidence="2 3" key="1">
    <citation type="journal article" date="2016" name="BMC Genomics">
        <title>Comparative genomics reveals Cyclospora cayetanensis possesses coccidia-like metabolism and invasion components but unique surface antigens.</title>
        <authorList>
            <person name="Liu S."/>
            <person name="Wang L."/>
            <person name="Zheng H."/>
            <person name="Xu Z."/>
            <person name="Roellig D.M."/>
            <person name="Li N."/>
            <person name="Frace M.A."/>
            <person name="Tang K."/>
            <person name="Arrowood M.J."/>
            <person name="Moss D.M."/>
            <person name="Zhang L."/>
            <person name="Feng Y."/>
            <person name="Xiao L."/>
        </authorList>
    </citation>
    <scope>NUCLEOTIDE SEQUENCE [LARGE SCALE GENOMIC DNA]</scope>
    <source>
        <strain evidence="2 3">CHN_HEN01</strain>
    </source>
</reference>
<evidence type="ECO:0000313" key="2">
    <source>
        <dbReference type="EMBL" id="OEH80283.1"/>
    </source>
</evidence>
<sequence length="178" mass="19928">MFVDFLLSERHSHTCPGTGDPLSQTTAFSHEAPGLELGSAPAMPLDDKGRETLESALREVDGMVLPWQFAGRLSSGGSRRPSEEKSPPIATKDVKFRSQQDRFHLRVARGAQAAQVQLRVWRLVDIISPMLPLYLALQEGRISFRWLYWNCQLAPSIMEVIQSLTDPLNVVNKDWVAS</sequence>
<dbReference type="Proteomes" id="UP000095192">
    <property type="component" value="Unassembled WGS sequence"/>
</dbReference>
<protein>
    <submittedName>
        <fullName evidence="2">Uncharacterized protein</fullName>
    </submittedName>
</protein>
<comment type="caution">
    <text evidence="2">The sequence shown here is derived from an EMBL/GenBank/DDBJ whole genome shotgun (WGS) entry which is preliminary data.</text>
</comment>
<keyword evidence="3" id="KW-1185">Reference proteome</keyword>
<organism evidence="2 3">
    <name type="scientific">Cyclospora cayetanensis</name>
    <dbReference type="NCBI Taxonomy" id="88456"/>
    <lineage>
        <taxon>Eukaryota</taxon>
        <taxon>Sar</taxon>
        <taxon>Alveolata</taxon>
        <taxon>Apicomplexa</taxon>
        <taxon>Conoidasida</taxon>
        <taxon>Coccidia</taxon>
        <taxon>Eucoccidiorida</taxon>
        <taxon>Eimeriorina</taxon>
        <taxon>Eimeriidae</taxon>
        <taxon>Cyclospora</taxon>
    </lineage>
</organism>
<dbReference type="AlphaFoldDB" id="A0A1D3DA38"/>
<gene>
    <name evidence="2" type="ORF">cyc_01154</name>
</gene>